<evidence type="ECO:0000313" key="11">
    <source>
        <dbReference type="EMBL" id="KAF9892624.1"/>
    </source>
</evidence>
<keyword evidence="3" id="KW-0677">Repeat</keyword>
<evidence type="ECO:0000256" key="6">
    <source>
        <dbReference type="ARBA" id="ARBA00023015"/>
    </source>
</evidence>
<dbReference type="GO" id="GO:0006351">
    <property type="term" value="P:DNA-templated transcription"/>
    <property type="evidence" value="ECO:0007669"/>
    <property type="project" value="InterPro"/>
</dbReference>
<sequence length="685" mass="75829">MPISPNPSLKPVPKRFKDDENSPAVAGNYHRALSPSENLEDSGLGDSDLGDNPLCSPEALGQLGQLDPLVEVPVTVPSAESVLDSQQFALHYLDGVSLPPFGEQSLFYPELSLNDPFLLSPVDVGRTDSQSIVRTQDQQVTLAGTLSRLASPSPGPADPVRSNMHLAQFLRISQDDWVWLSDRISLFASVLPADYKLPSRHALSRYLHGFINGFHPHFPILHPQTLSLRHMAPELTLALAAAGSQYCLEQHQGLRILQAARSIALEQLRRRDSGMGSGHVQTACEEQYDMLQTMQSLFFMMAMSTWGGQNGTLVYQALSTQSMLATLVRRHGLDETSATPATWEEWAQVESARRTKLIVFCFFNLHSITFNVPSPLMMADIKLRLPCTELEWKAPDPDVWADVHRRSESPPFFQACMRELQYDNDIMPVCSSLGSHILIHALLQRIFWIRQSIQLDCLSYDITTEQSSSLRRALKKWQRQWEQNPESSLSPLDKHGPIAFNSTALFHLAYTRLVVDIGSARSILGRDHHQVAASLTALPDLPRGPALTLAARHAIAALCPPVQMGVYSVGRAPSWSVMHAVCSLEYAFTLNQFLQATAAPRPEYPLDAGEQAVLVAITETLREVESSMPEGDPALIDFAPHLLGAKAVRSWAMILEGMRTWNAVQLITKTLFAYADSLEPLGIGK</sequence>
<dbReference type="GO" id="GO:0000785">
    <property type="term" value="C:chromatin"/>
    <property type="evidence" value="ECO:0007669"/>
    <property type="project" value="TreeGrafter"/>
</dbReference>
<evidence type="ECO:0000256" key="1">
    <source>
        <dbReference type="ARBA" id="ARBA00004123"/>
    </source>
</evidence>
<name>A0AAD4CTW6_ASPNN</name>
<keyword evidence="8" id="KW-0539">Nucleus</keyword>
<feature type="compositionally biased region" description="Pro residues" evidence="9">
    <location>
        <begin position="1"/>
        <end position="10"/>
    </location>
</feature>
<dbReference type="PANTHER" id="PTHR40626:SF10">
    <property type="entry name" value="C2H2-TYPE DOMAIN-CONTAINING PROTEIN"/>
    <property type="match status" value="1"/>
</dbReference>
<evidence type="ECO:0000256" key="5">
    <source>
        <dbReference type="ARBA" id="ARBA00022833"/>
    </source>
</evidence>
<comment type="caution">
    <text evidence="11">The sequence shown here is derived from an EMBL/GenBank/DDBJ whole genome shotgun (WGS) entry which is preliminary data.</text>
</comment>
<dbReference type="GO" id="GO:0000981">
    <property type="term" value="F:DNA-binding transcription factor activity, RNA polymerase II-specific"/>
    <property type="evidence" value="ECO:0007669"/>
    <property type="project" value="InterPro"/>
</dbReference>
<keyword evidence="2" id="KW-0479">Metal-binding</keyword>
<feature type="domain" description="Xylanolytic transcriptional activator regulatory" evidence="10">
    <location>
        <begin position="210"/>
        <end position="478"/>
    </location>
</feature>
<dbReference type="Proteomes" id="UP001194746">
    <property type="component" value="Unassembled WGS sequence"/>
</dbReference>
<evidence type="ECO:0000256" key="9">
    <source>
        <dbReference type="SAM" id="MobiDB-lite"/>
    </source>
</evidence>
<reference evidence="11" key="2">
    <citation type="submission" date="2020-02" db="EMBL/GenBank/DDBJ databases">
        <authorList>
            <person name="Gilchrist C.L.M."/>
            <person name="Chooi Y.-H."/>
        </authorList>
    </citation>
    <scope>NUCLEOTIDE SEQUENCE</scope>
    <source>
        <strain evidence="11">MST-FP2251</strain>
    </source>
</reference>
<evidence type="ECO:0000256" key="8">
    <source>
        <dbReference type="ARBA" id="ARBA00023242"/>
    </source>
</evidence>
<proteinExistence type="predicted"/>
<feature type="region of interest" description="Disordered" evidence="9">
    <location>
        <begin position="1"/>
        <end position="60"/>
    </location>
</feature>
<keyword evidence="6" id="KW-0805">Transcription regulation</keyword>
<evidence type="ECO:0000256" key="2">
    <source>
        <dbReference type="ARBA" id="ARBA00022723"/>
    </source>
</evidence>
<accession>A0AAD4CTW6</accession>
<dbReference type="InterPro" id="IPR051059">
    <property type="entry name" value="VerF-like"/>
</dbReference>
<evidence type="ECO:0000313" key="12">
    <source>
        <dbReference type="Proteomes" id="UP001194746"/>
    </source>
</evidence>
<evidence type="ECO:0000256" key="7">
    <source>
        <dbReference type="ARBA" id="ARBA00023163"/>
    </source>
</evidence>
<keyword evidence="4" id="KW-0863">Zinc-finger</keyword>
<feature type="compositionally biased region" description="Low complexity" evidence="9">
    <location>
        <begin position="41"/>
        <end position="51"/>
    </location>
</feature>
<dbReference type="CDD" id="cd12148">
    <property type="entry name" value="fungal_TF_MHR"/>
    <property type="match status" value="1"/>
</dbReference>
<protein>
    <recommendedName>
        <fullName evidence="10">Xylanolytic transcriptional activator regulatory domain-containing protein</fullName>
    </recommendedName>
</protein>
<comment type="subcellular location">
    <subcellularLocation>
        <location evidence="1">Nucleus</location>
    </subcellularLocation>
</comment>
<dbReference type="GO" id="GO:0008270">
    <property type="term" value="F:zinc ion binding"/>
    <property type="evidence" value="ECO:0007669"/>
    <property type="project" value="UniProtKB-KW"/>
</dbReference>
<keyword evidence="5" id="KW-0862">Zinc</keyword>
<dbReference type="InterPro" id="IPR007219">
    <property type="entry name" value="XnlR_reg_dom"/>
</dbReference>
<gene>
    <name evidence="11" type="ORF">FE257_001026</name>
</gene>
<keyword evidence="12" id="KW-1185">Reference proteome</keyword>
<dbReference type="AlphaFoldDB" id="A0AAD4CTW6"/>
<dbReference type="PANTHER" id="PTHR40626">
    <property type="entry name" value="MIP31509P"/>
    <property type="match status" value="1"/>
</dbReference>
<reference evidence="11" key="1">
    <citation type="journal article" date="2019" name="Beilstein J. Org. Chem.">
        <title>Nanangenines: drimane sesquiterpenoids as the dominant metabolite cohort of a novel Australian fungus, Aspergillus nanangensis.</title>
        <authorList>
            <person name="Lacey H.J."/>
            <person name="Gilchrist C.L.M."/>
            <person name="Crombie A."/>
            <person name="Kalaitzis J.A."/>
            <person name="Vuong D."/>
            <person name="Rutledge P.J."/>
            <person name="Turner P."/>
            <person name="Pitt J.I."/>
            <person name="Lacey E."/>
            <person name="Chooi Y.H."/>
            <person name="Piggott A.M."/>
        </authorList>
    </citation>
    <scope>NUCLEOTIDE SEQUENCE</scope>
    <source>
        <strain evidence="11">MST-FP2251</strain>
    </source>
</reference>
<evidence type="ECO:0000256" key="4">
    <source>
        <dbReference type="ARBA" id="ARBA00022771"/>
    </source>
</evidence>
<organism evidence="11 12">
    <name type="scientific">Aspergillus nanangensis</name>
    <dbReference type="NCBI Taxonomy" id="2582783"/>
    <lineage>
        <taxon>Eukaryota</taxon>
        <taxon>Fungi</taxon>
        <taxon>Dikarya</taxon>
        <taxon>Ascomycota</taxon>
        <taxon>Pezizomycotina</taxon>
        <taxon>Eurotiomycetes</taxon>
        <taxon>Eurotiomycetidae</taxon>
        <taxon>Eurotiales</taxon>
        <taxon>Aspergillaceae</taxon>
        <taxon>Aspergillus</taxon>
        <taxon>Aspergillus subgen. Circumdati</taxon>
    </lineage>
</organism>
<evidence type="ECO:0000259" key="10">
    <source>
        <dbReference type="Pfam" id="PF04082"/>
    </source>
</evidence>
<dbReference type="Pfam" id="PF04082">
    <property type="entry name" value="Fungal_trans"/>
    <property type="match status" value="1"/>
</dbReference>
<dbReference type="GO" id="GO:0005634">
    <property type="term" value="C:nucleus"/>
    <property type="evidence" value="ECO:0007669"/>
    <property type="project" value="UniProtKB-SubCell"/>
</dbReference>
<dbReference type="EMBL" id="VCAU01000011">
    <property type="protein sequence ID" value="KAF9892624.1"/>
    <property type="molecule type" value="Genomic_DNA"/>
</dbReference>
<dbReference type="GO" id="GO:0000978">
    <property type="term" value="F:RNA polymerase II cis-regulatory region sequence-specific DNA binding"/>
    <property type="evidence" value="ECO:0007669"/>
    <property type="project" value="InterPro"/>
</dbReference>
<keyword evidence="7" id="KW-0804">Transcription</keyword>
<evidence type="ECO:0000256" key="3">
    <source>
        <dbReference type="ARBA" id="ARBA00022737"/>
    </source>
</evidence>